<reference evidence="2" key="2">
    <citation type="journal article" date="2021" name="Syst. Appl. Microbiol.">
        <title>Roseomonas hellenica sp. nov., isolated from roots of wild-growing Alkanna tinctoria.</title>
        <authorList>
            <person name="Rat A."/>
            <person name="Naranjo H.D."/>
            <person name="Lebbe L."/>
            <person name="Cnockaert M."/>
            <person name="Krigas N."/>
            <person name="Grigoriadou K."/>
            <person name="Maloupa E."/>
            <person name="Willems A."/>
        </authorList>
    </citation>
    <scope>NUCLEOTIDE SEQUENCE</scope>
    <source>
        <strain evidence="2">LMG 28251</strain>
    </source>
</reference>
<organism evidence="2 3">
    <name type="scientific">Plastoroseomonas arctica</name>
    <dbReference type="NCBI Taxonomy" id="1509237"/>
    <lineage>
        <taxon>Bacteria</taxon>
        <taxon>Pseudomonadati</taxon>
        <taxon>Pseudomonadota</taxon>
        <taxon>Alphaproteobacteria</taxon>
        <taxon>Acetobacterales</taxon>
        <taxon>Acetobacteraceae</taxon>
        <taxon>Plastoroseomonas</taxon>
    </lineage>
</organism>
<dbReference type="RefSeq" id="WP_211873172.1">
    <property type="nucleotide sequence ID" value="NZ_JAAEDH010000003.1"/>
</dbReference>
<gene>
    <name evidence="2" type="ORF">GXW79_04615</name>
</gene>
<keyword evidence="1" id="KW-1133">Transmembrane helix</keyword>
<dbReference type="Proteomes" id="UP001196068">
    <property type="component" value="Unassembled WGS sequence"/>
</dbReference>
<evidence type="ECO:0008006" key="4">
    <source>
        <dbReference type="Google" id="ProtNLM"/>
    </source>
</evidence>
<keyword evidence="3" id="KW-1185">Reference proteome</keyword>
<proteinExistence type="predicted"/>
<evidence type="ECO:0000256" key="1">
    <source>
        <dbReference type="SAM" id="Phobius"/>
    </source>
</evidence>
<comment type="caution">
    <text evidence="2">The sequence shown here is derived from an EMBL/GenBank/DDBJ whole genome shotgun (WGS) entry which is preliminary data.</text>
</comment>
<evidence type="ECO:0000313" key="3">
    <source>
        <dbReference type="Proteomes" id="UP001196068"/>
    </source>
</evidence>
<dbReference type="AlphaFoldDB" id="A0AAF1KHV2"/>
<dbReference type="EMBL" id="JAAEDH010000003">
    <property type="protein sequence ID" value="MBR0654359.1"/>
    <property type="molecule type" value="Genomic_DNA"/>
</dbReference>
<reference evidence="2" key="1">
    <citation type="submission" date="2020-01" db="EMBL/GenBank/DDBJ databases">
        <authorList>
            <person name="Rat A."/>
        </authorList>
    </citation>
    <scope>NUCLEOTIDE SEQUENCE</scope>
    <source>
        <strain evidence="2">LMG 28251</strain>
    </source>
</reference>
<feature type="transmembrane region" description="Helical" evidence="1">
    <location>
        <begin position="12"/>
        <end position="37"/>
    </location>
</feature>
<accession>A0AAF1KHV2</accession>
<name>A0AAF1KHV2_9PROT</name>
<evidence type="ECO:0000313" key="2">
    <source>
        <dbReference type="EMBL" id="MBR0654359.1"/>
    </source>
</evidence>
<sequence length="124" mass="13793">MDDETLMRGYWQLGLIALALLTVIIGIPAAVFGPGYLRHRNEARLRSEGVSAMARILALEDTGSRFNASPEMIVRVMVTRDGAAPWEASFRRVFEVQDIQFFVPGRTIPVRYDPSQPAVVAYAP</sequence>
<protein>
    <recommendedName>
        <fullName evidence="4">DUF3592 domain-containing protein</fullName>
    </recommendedName>
</protein>
<keyword evidence="1" id="KW-0472">Membrane</keyword>
<keyword evidence="1" id="KW-0812">Transmembrane</keyword>